<reference evidence="14 15" key="1">
    <citation type="submission" date="2020-11" db="EMBL/GenBank/DDBJ databases">
        <title>Algicoccus daihaiensis sp.nov., isolated from Daihai Lake in Inner Mongolia.</title>
        <authorList>
            <person name="Kai J."/>
        </authorList>
    </citation>
    <scope>NUCLEOTIDE SEQUENCE [LARGE SCALE GENOMIC DNA]</scope>
    <source>
        <strain evidence="15">f23</strain>
    </source>
</reference>
<dbReference type="Gene3D" id="3.40.50.300">
    <property type="entry name" value="P-loop containing nucleotide triphosphate hydrolases"/>
    <property type="match status" value="1"/>
</dbReference>
<organism evidence="14 15">
    <name type="scientific">Orrella daihaiensis</name>
    <dbReference type="NCBI Taxonomy" id="2782176"/>
    <lineage>
        <taxon>Bacteria</taxon>
        <taxon>Pseudomonadati</taxon>
        <taxon>Pseudomonadota</taxon>
        <taxon>Betaproteobacteria</taxon>
        <taxon>Burkholderiales</taxon>
        <taxon>Alcaligenaceae</taxon>
        <taxon>Orrella</taxon>
    </lineage>
</organism>
<dbReference type="PROSITE" id="PS50990">
    <property type="entry name" value="PEPTIDASE_C39"/>
    <property type="match status" value="1"/>
</dbReference>
<dbReference type="SMART" id="SM00382">
    <property type="entry name" value="AAA"/>
    <property type="match status" value="1"/>
</dbReference>
<feature type="transmembrane region" description="Helical" evidence="10">
    <location>
        <begin position="202"/>
        <end position="221"/>
    </location>
</feature>
<feature type="domain" description="ABC transporter" evidence="11">
    <location>
        <begin position="486"/>
        <end position="722"/>
    </location>
</feature>
<keyword evidence="8 10" id="KW-0472">Membrane</keyword>
<comment type="subcellular location">
    <subcellularLocation>
        <location evidence="1">Cell membrane</location>
        <topology evidence="1">Multi-pass membrane protein</topology>
    </subcellularLocation>
</comment>
<name>A0ABY4AL66_9BURK</name>
<dbReference type="PROSITE" id="PS00211">
    <property type="entry name" value="ABC_TRANSPORTER_1"/>
    <property type="match status" value="1"/>
</dbReference>
<evidence type="ECO:0000256" key="9">
    <source>
        <dbReference type="SAM" id="MobiDB-lite"/>
    </source>
</evidence>
<feature type="transmembrane region" description="Helical" evidence="10">
    <location>
        <begin position="391"/>
        <end position="417"/>
    </location>
</feature>
<feature type="transmembrane region" description="Helical" evidence="10">
    <location>
        <begin position="280"/>
        <end position="303"/>
    </location>
</feature>
<dbReference type="InterPro" id="IPR027417">
    <property type="entry name" value="P-loop_NTPase"/>
</dbReference>
<proteinExistence type="predicted"/>
<evidence type="ECO:0000256" key="6">
    <source>
        <dbReference type="ARBA" id="ARBA00022840"/>
    </source>
</evidence>
<keyword evidence="7 10" id="KW-1133">Transmembrane helix</keyword>
<feature type="transmembrane region" description="Helical" evidence="10">
    <location>
        <begin position="170"/>
        <end position="196"/>
    </location>
</feature>
<evidence type="ECO:0000256" key="8">
    <source>
        <dbReference type="ARBA" id="ARBA00023136"/>
    </source>
</evidence>
<dbReference type="PROSITE" id="PS50929">
    <property type="entry name" value="ABC_TM1F"/>
    <property type="match status" value="1"/>
</dbReference>
<dbReference type="CDD" id="cd18587">
    <property type="entry name" value="ABC_6TM_LapB_like"/>
    <property type="match status" value="1"/>
</dbReference>
<dbReference type="RefSeq" id="WP_243478798.1">
    <property type="nucleotide sequence ID" value="NZ_CP063982.1"/>
</dbReference>
<dbReference type="PANTHER" id="PTHR43394:SF1">
    <property type="entry name" value="ATP-BINDING CASSETTE SUB-FAMILY B MEMBER 10, MITOCHONDRIAL"/>
    <property type="match status" value="1"/>
</dbReference>
<evidence type="ECO:0000256" key="4">
    <source>
        <dbReference type="ARBA" id="ARBA00022741"/>
    </source>
</evidence>
<dbReference type="InterPro" id="IPR036640">
    <property type="entry name" value="ABC1_TM_sf"/>
</dbReference>
<feature type="transmembrane region" description="Helical" evidence="10">
    <location>
        <begin position="309"/>
        <end position="327"/>
    </location>
</feature>
<dbReference type="PROSITE" id="PS50893">
    <property type="entry name" value="ABC_TRANSPORTER_2"/>
    <property type="match status" value="1"/>
</dbReference>
<evidence type="ECO:0000259" key="13">
    <source>
        <dbReference type="PROSITE" id="PS50990"/>
    </source>
</evidence>
<evidence type="ECO:0000259" key="12">
    <source>
        <dbReference type="PROSITE" id="PS50929"/>
    </source>
</evidence>
<dbReference type="Gene3D" id="3.90.70.10">
    <property type="entry name" value="Cysteine proteinases"/>
    <property type="match status" value="1"/>
</dbReference>
<dbReference type="InterPro" id="IPR017750">
    <property type="entry name" value="ATPase_T1SS"/>
</dbReference>
<dbReference type="EMBL" id="CP063982">
    <property type="protein sequence ID" value="UOD50396.1"/>
    <property type="molecule type" value="Genomic_DNA"/>
</dbReference>
<sequence length="738" mass="82088">MTNPNNESQNTVELEGPSQSDPLLVCLALMTQLLDNPIPMSTLRSGFALDSKGHIPPAAIPEVATRYGFNAAWVKRRASAFPNYALPVAAPLMDGRMAILRSVKDGVATVLFAESGMRPHEMALEEFDALLGENTLVVKLQPKSSKQQLIPLKTEAFGWFFNTMWRFRRFYYESMVATVVANILTLATVFFTMNVFNRVIPAQAYVSLWTLTIGVGLAMLLEFLMRWLKARLVDEGAKRADLAVNSTLLREIMSVRLDHRPQSIGIFASSMRDFDSLREFISSSLFVTIADLPFVFMFLFLIWVIGGPLVWIPVVVVPVLLILSFVVQPKLMRAMRKNMKQAGEKQSVLVEALMNLEMLKAHNAESYLQRRWEKSNAAAVQSFMDIRKTSIWLTGLTTTLQQATSVAIIVMGVYLIHDNTLSLGALIACNILAGRAVMPLGQIVQLATRYQQAKTSLEMLDGLVQRPRDRDHDQRYIVPEAFKGRLAADNLEFAYPGPQPIQVIDKVSLNLDPGDHVALLGHVGCGKSTLLRLMAGLYKPLSGSVRVDDLDILQIEPSELRSRIGYVGQDAQLFMGSLRDNLVLSETWITDERIMEVLKPLGMYPMVAAHPRGLDMPLTEAGGGLSGGQRQLLTVARMMLRDPVYVFMDEPTANMDQDTEARVIKVLGEWLKGRTLLISTHRPQLLAWVDRIAVMQKGKILSEGPRDEILQKLSRGAAQAKQRMSAVPGDDKQQASAA</sequence>
<gene>
    <name evidence="14" type="ORF">DHf2319_00155</name>
</gene>
<evidence type="ECO:0000256" key="1">
    <source>
        <dbReference type="ARBA" id="ARBA00004651"/>
    </source>
</evidence>
<evidence type="ECO:0000256" key="10">
    <source>
        <dbReference type="SAM" id="Phobius"/>
    </source>
</evidence>
<feature type="domain" description="Peptidase C39" evidence="13">
    <location>
        <begin position="13"/>
        <end position="138"/>
    </location>
</feature>
<dbReference type="Pfam" id="PF00005">
    <property type="entry name" value="ABC_tran"/>
    <property type="match status" value="1"/>
</dbReference>
<dbReference type="PANTHER" id="PTHR43394">
    <property type="entry name" value="ATP-DEPENDENT PERMEASE MDL1, MITOCHONDRIAL"/>
    <property type="match status" value="1"/>
</dbReference>
<keyword evidence="2" id="KW-1003">Cell membrane</keyword>
<feature type="domain" description="ABC transmembrane type-1" evidence="12">
    <location>
        <begin position="174"/>
        <end position="452"/>
    </location>
</feature>
<dbReference type="InterPro" id="IPR011527">
    <property type="entry name" value="ABC1_TM_dom"/>
</dbReference>
<dbReference type="InterPro" id="IPR003593">
    <property type="entry name" value="AAA+_ATPase"/>
</dbReference>
<evidence type="ECO:0000256" key="7">
    <source>
        <dbReference type="ARBA" id="ARBA00022989"/>
    </source>
</evidence>
<accession>A0ABY4AL66</accession>
<feature type="compositionally biased region" description="Basic and acidic residues" evidence="9">
    <location>
        <begin position="729"/>
        <end position="738"/>
    </location>
</feature>
<feature type="region of interest" description="Disordered" evidence="9">
    <location>
        <begin position="714"/>
        <end position="738"/>
    </location>
</feature>
<dbReference type="Proteomes" id="UP000831607">
    <property type="component" value="Chromosome"/>
</dbReference>
<dbReference type="InterPro" id="IPR003439">
    <property type="entry name" value="ABC_transporter-like_ATP-bd"/>
</dbReference>
<evidence type="ECO:0000256" key="3">
    <source>
        <dbReference type="ARBA" id="ARBA00022692"/>
    </source>
</evidence>
<dbReference type="InterPro" id="IPR005074">
    <property type="entry name" value="Peptidase_C39"/>
</dbReference>
<keyword evidence="5" id="KW-0378">Hydrolase</keyword>
<dbReference type="SUPFAM" id="SSF90123">
    <property type="entry name" value="ABC transporter transmembrane region"/>
    <property type="match status" value="1"/>
</dbReference>
<evidence type="ECO:0000256" key="5">
    <source>
        <dbReference type="ARBA" id="ARBA00022801"/>
    </source>
</evidence>
<dbReference type="SUPFAM" id="SSF52540">
    <property type="entry name" value="P-loop containing nucleoside triphosphate hydrolases"/>
    <property type="match status" value="1"/>
</dbReference>
<evidence type="ECO:0000256" key="2">
    <source>
        <dbReference type="ARBA" id="ARBA00022475"/>
    </source>
</evidence>
<dbReference type="Gene3D" id="1.20.1560.10">
    <property type="entry name" value="ABC transporter type 1, transmembrane domain"/>
    <property type="match status" value="1"/>
</dbReference>
<dbReference type="InterPro" id="IPR017871">
    <property type="entry name" value="ABC_transporter-like_CS"/>
</dbReference>
<dbReference type="InterPro" id="IPR039421">
    <property type="entry name" value="Type_1_exporter"/>
</dbReference>
<keyword evidence="6" id="KW-0067">ATP-binding</keyword>
<dbReference type="NCBIfam" id="TIGR03375">
    <property type="entry name" value="type_I_sec_LssB"/>
    <property type="match status" value="1"/>
</dbReference>
<keyword evidence="3 10" id="KW-0812">Transmembrane</keyword>
<evidence type="ECO:0000259" key="11">
    <source>
        <dbReference type="PROSITE" id="PS50893"/>
    </source>
</evidence>
<evidence type="ECO:0000313" key="15">
    <source>
        <dbReference type="Proteomes" id="UP000831607"/>
    </source>
</evidence>
<dbReference type="Pfam" id="PF00664">
    <property type="entry name" value="ABC_membrane"/>
    <property type="match status" value="1"/>
</dbReference>
<keyword evidence="15" id="KW-1185">Reference proteome</keyword>
<protein>
    <submittedName>
        <fullName evidence="14">Type I secretion system permease/ATPase</fullName>
    </submittedName>
</protein>
<keyword evidence="4" id="KW-0547">Nucleotide-binding</keyword>
<evidence type="ECO:0000313" key="14">
    <source>
        <dbReference type="EMBL" id="UOD50396.1"/>
    </source>
</evidence>